<dbReference type="InterPro" id="IPR051048">
    <property type="entry name" value="Peptidase_S8/S53_subtilisin"/>
</dbReference>
<evidence type="ECO:0000256" key="4">
    <source>
        <dbReference type="ARBA" id="ARBA00022825"/>
    </source>
</evidence>
<keyword evidence="4 5" id="KW-0720">Serine protease</keyword>
<dbReference type="PANTHER" id="PTHR43399:SF4">
    <property type="entry name" value="CELL WALL-ASSOCIATED PROTEASE"/>
    <property type="match status" value="1"/>
</dbReference>
<dbReference type="CDD" id="cd07487">
    <property type="entry name" value="Peptidases_S8_1"/>
    <property type="match status" value="1"/>
</dbReference>
<evidence type="ECO:0000256" key="5">
    <source>
        <dbReference type="PROSITE-ProRule" id="PRU01240"/>
    </source>
</evidence>
<sequence length="303" mass="32500">MDRVRRLIEAQAAYRLSLYGEGVGVAVVDSGINDRHPDLKGRVVYSYNYLTNSSDAADDCGHGTHISGIIGGTGEASGGRYQGLAPRCHFVSLKILDSRGNGDSVSLIRALYWLMEHGKEYDVRIINISVGGRVPQERMRTELIQAVEEAWDAGFVICAAAGNQGPARASITVPGTCAKVITVGSSDDELAIPVQGVRRSHYSGRGPVSAQVRKPETVAPGAEIRSCRADFERAGNRFYRVKSGTSMATSVAAGSLALLLSGEPHLTNEQVKTRLRTGCRSLGLAPNHQGWGEIWLPGLLKQT</sequence>
<dbReference type="PROSITE" id="PS51892">
    <property type="entry name" value="SUBTILASE"/>
    <property type="match status" value="1"/>
</dbReference>
<reference evidence="7 8" key="1">
    <citation type="journal article" date="2021" name="ISME Commun">
        <title>Automated analysis of genomic sequences facilitates high-throughput and comprehensive description of bacteria.</title>
        <authorList>
            <person name="Hitch T.C.A."/>
        </authorList>
    </citation>
    <scope>NUCLEOTIDE SEQUENCE [LARGE SCALE GENOMIC DNA]</scope>
    <source>
        <strain evidence="7 8">Sanger_04</strain>
    </source>
</reference>
<dbReference type="PROSITE" id="PS00136">
    <property type="entry name" value="SUBTILASE_ASP"/>
    <property type="match status" value="1"/>
</dbReference>
<dbReference type="Pfam" id="PF00082">
    <property type="entry name" value="Peptidase_S8"/>
    <property type="match status" value="1"/>
</dbReference>
<dbReference type="InterPro" id="IPR022398">
    <property type="entry name" value="Peptidase_S8_His-AS"/>
</dbReference>
<feature type="active site" description="Charge relay system" evidence="5">
    <location>
        <position position="62"/>
    </location>
</feature>
<gene>
    <name evidence="7" type="ORF">OCV63_11650</name>
</gene>
<dbReference type="Proteomes" id="UP001652461">
    <property type="component" value="Unassembled WGS sequence"/>
</dbReference>
<dbReference type="PANTHER" id="PTHR43399">
    <property type="entry name" value="SUBTILISIN-RELATED"/>
    <property type="match status" value="1"/>
</dbReference>
<evidence type="ECO:0000256" key="1">
    <source>
        <dbReference type="ARBA" id="ARBA00011073"/>
    </source>
</evidence>
<evidence type="ECO:0000313" key="8">
    <source>
        <dbReference type="Proteomes" id="UP001652461"/>
    </source>
</evidence>
<evidence type="ECO:0000259" key="6">
    <source>
        <dbReference type="Pfam" id="PF00082"/>
    </source>
</evidence>
<evidence type="ECO:0000313" key="7">
    <source>
        <dbReference type="EMBL" id="MCU6697538.1"/>
    </source>
</evidence>
<keyword evidence="2 5" id="KW-0645">Protease</keyword>
<accession>A0ABT2RZ50</accession>
<dbReference type="RefSeq" id="WP_158364049.1">
    <property type="nucleotide sequence ID" value="NZ_JAOQKC010000015.1"/>
</dbReference>
<dbReference type="EMBL" id="JAOQKC010000015">
    <property type="protein sequence ID" value="MCU6697538.1"/>
    <property type="molecule type" value="Genomic_DNA"/>
</dbReference>
<comment type="similarity">
    <text evidence="1 5">Belongs to the peptidase S8 family.</text>
</comment>
<feature type="domain" description="Peptidase S8/S53" evidence="6">
    <location>
        <begin position="20"/>
        <end position="292"/>
    </location>
</feature>
<evidence type="ECO:0000256" key="3">
    <source>
        <dbReference type="ARBA" id="ARBA00022801"/>
    </source>
</evidence>
<dbReference type="InterPro" id="IPR023827">
    <property type="entry name" value="Peptidase_S8_Asp-AS"/>
</dbReference>
<organism evidence="7 8">
    <name type="scientific">Laedolimicola ammoniilytica</name>
    <dbReference type="NCBI Taxonomy" id="2981771"/>
    <lineage>
        <taxon>Bacteria</taxon>
        <taxon>Bacillati</taxon>
        <taxon>Bacillota</taxon>
        <taxon>Clostridia</taxon>
        <taxon>Lachnospirales</taxon>
        <taxon>Lachnospiraceae</taxon>
        <taxon>Laedolimicola</taxon>
    </lineage>
</organism>
<comment type="caution">
    <text evidence="7">The sequence shown here is derived from an EMBL/GenBank/DDBJ whole genome shotgun (WGS) entry which is preliminary data.</text>
</comment>
<name>A0ABT2RZ50_9FIRM</name>
<keyword evidence="8" id="KW-1185">Reference proteome</keyword>
<dbReference type="SUPFAM" id="SSF52743">
    <property type="entry name" value="Subtilisin-like"/>
    <property type="match status" value="1"/>
</dbReference>
<proteinExistence type="inferred from homology"/>
<dbReference type="Gene3D" id="3.40.50.200">
    <property type="entry name" value="Peptidase S8/S53 domain"/>
    <property type="match status" value="1"/>
</dbReference>
<dbReference type="InterPro" id="IPR015500">
    <property type="entry name" value="Peptidase_S8_subtilisin-rel"/>
</dbReference>
<dbReference type="InterPro" id="IPR036852">
    <property type="entry name" value="Peptidase_S8/S53_dom_sf"/>
</dbReference>
<evidence type="ECO:0000256" key="2">
    <source>
        <dbReference type="ARBA" id="ARBA00022670"/>
    </source>
</evidence>
<feature type="active site" description="Charge relay system" evidence="5">
    <location>
        <position position="246"/>
    </location>
</feature>
<dbReference type="PRINTS" id="PR00723">
    <property type="entry name" value="SUBTILISIN"/>
</dbReference>
<feature type="active site" description="Charge relay system" evidence="5">
    <location>
        <position position="29"/>
    </location>
</feature>
<protein>
    <submittedName>
        <fullName evidence="7">S8 family peptidase</fullName>
    </submittedName>
</protein>
<dbReference type="PROSITE" id="PS00137">
    <property type="entry name" value="SUBTILASE_HIS"/>
    <property type="match status" value="1"/>
</dbReference>
<dbReference type="InterPro" id="IPR000209">
    <property type="entry name" value="Peptidase_S8/S53_dom"/>
</dbReference>
<keyword evidence="3 5" id="KW-0378">Hydrolase</keyword>